<protein>
    <recommendedName>
        <fullName evidence="3">Glyoxalase</fullName>
    </recommendedName>
</protein>
<dbReference type="SUPFAM" id="SSF54593">
    <property type="entry name" value="Glyoxalase/Bleomycin resistance protein/Dihydroxybiphenyl dioxygenase"/>
    <property type="match status" value="1"/>
</dbReference>
<accession>A0A2P8F9G6</accession>
<evidence type="ECO:0008006" key="3">
    <source>
        <dbReference type="Google" id="ProtNLM"/>
    </source>
</evidence>
<dbReference type="Gene3D" id="3.10.180.10">
    <property type="entry name" value="2,3-Dihydroxybiphenyl 1,2-Dioxygenase, domain 1"/>
    <property type="match status" value="1"/>
</dbReference>
<organism evidence="1 2">
    <name type="scientific">Shimia abyssi</name>
    <dbReference type="NCBI Taxonomy" id="1662395"/>
    <lineage>
        <taxon>Bacteria</taxon>
        <taxon>Pseudomonadati</taxon>
        <taxon>Pseudomonadota</taxon>
        <taxon>Alphaproteobacteria</taxon>
        <taxon>Rhodobacterales</taxon>
        <taxon>Roseobacteraceae</taxon>
    </lineage>
</organism>
<evidence type="ECO:0000313" key="1">
    <source>
        <dbReference type="EMBL" id="PSL18367.1"/>
    </source>
</evidence>
<evidence type="ECO:0000313" key="2">
    <source>
        <dbReference type="Proteomes" id="UP000240418"/>
    </source>
</evidence>
<name>A0A2P8F9G6_9RHOB</name>
<proteinExistence type="predicted"/>
<reference evidence="1 2" key="1">
    <citation type="submission" date="2018-03" db="EMBL/GenBank/DDBJ databases">
        <title>Genomic Encyclopedia of Archaeal and Bacterial Type Strains, Phase II (KMG-II): from individual species to whole genera.</title>
        <authorList>
            <person name="Goeker M."/>
        </authorList>
    </citation>
    <scope>NUCLEOTIDE SEQUENCE [LARGE SCALE GENOMIC DNA]</scope>
    <source>
        <strain evidence="1 2">DSM 100673</strain>
    </source>
</reference>
<dbReference type="Proteomes" id="UP000240418">
    <property type="component" value="Unassembled WGS sequence"/>
</dbReference>
<dbReference type="AlphaFoldDB" id="A0A2P8F9G6"/>
<comment type="caution">
    <text evidence="1">The sequence shown here is derived from an EMBL/GenBank/DDBJ whole genome shotgun (WGS) entry which is preliminary data.</text>
</comment>
<sequence>MRRGGVQAWGVKLLRKVFQVDFETVDAGTFGKSLRGIGLNLLVREVPAFCAVLETVFDMKSYQVTKDFAIVTYGDQVFQVHADGTFHSHPLLGLLPEAGARGAGLEIHLYDTDPDEAVRRGRDVGMHVLQEPKDKPHGLRECYLLCDNGYAWVASRPL</sequence>
<keyword evidence="2" id="KW-1185">Reference proteome</keyword>
<gene>
    <name evidence="1" type="ORF">CLV88_111113</name>
</gene>
<dbReference type="EMBL" id="PYGJ01000011">
    <property type="protein sequence ID" value="PSL18367.1"/>
    <property type="molecule type" value="Genomic_DNA"/>
</dbReference>
<dbReference type="InterPro" id="IPR029068">
    <property type="entry name" value="Glyas_Bleomycin-R_OHBP_Dase"/>
</dbReference>